<dbReference type="Gene3D" id="3.40.390.10">
    <property type="entry name" value="Collagenase (Catalytic Domain)"/>
    <property type="match status" value="1"/>
</dbReference>
<organism evidence="3 4">
    <name type="scientific">Roseateles saccharophilus</name>
    <name type="common">Pseudomonas saccharophila</name>
    <dbReference type="NCBI Taxonomy" id="304"/>
    <lineage>
        <taxon>Bacteria</taxon>
        <taxon>Pseudomonadati</taxon>
        <taxon>Pseudomonadota</taxon>
        <taxon>Betaproteobacteria</taxon>
        <taxon>Burkholderiales</taxon>
        <taxon>Sphaerotilaceae</taxon>
        <taxon>Roseateles</taxon>
    </lineage>
</organism>
<feature type="compositionally biased region" description="Low complexity" evidence="1">
    <location>
        <begin position="1"/>
        <end position="14"/>
    </location>
</feature>
<accession>A0ABU1YRT8</accession>
<keyword evidence="4" id="KW-1185">Reference proteome</keyword>
<evidence type="ECO:0000259" key="2">
    <source>
        <dbReference type="SMART" id="SM00235"/>
    </source>
</evidence>
<gene>
    <name evidence="3" type="ORF">J2X20_004235</name>
</gene>
<reference evidence="3 4" key="1">
    <citation type="submission" date="2023-07" db="EMBL/GenBank/DDBJ databases">
        <title>Sorghum-associated microbial communities from plants grown in Nebraska, USA.</title>
        <authorList>
            <person name="Schachtman D."/>
        </authorList>
    </citation>
    <scope>NUCLEOTIDE SEQUENCE [LARGE SCALE GENOMIC DNA]</scope>
    <source>
        <strain evidence="3 4">BE314</strain>
    </source>
</reference>
<dbReference type="Proteomes" id="UP001180453">
    <property type="component" value="Unassembled WGS sequence"/>
</dbReference>
<proteinExistence type="predicted"/>
<dbReference type="SUPFAM" id="SSF55486">
    <property type="entry name" value="Metalloproteases ('zincins'), catalytic domain"/>
    <property type="match status" value="1"/>
</dbReference>
<dbReference type="InterPro" id="IPR024079">
    <property type="entry name" value="MetalloPept_cat_dom_sf"/>
</dbReference>
<feature type="region of interest" description="Disordered" evidence="1">
    <location>
        <begin position="1"/>
        <end position="30"/>
    </location>
</feature>
<protein>
    <recommendedName>
        <fullName evidence="2">Peptidase metallopeptidase domain-containing protein</fullName>
    </recommendedName>
</protein>
<evidence type="ECO:0000313" key="4">
    <source>
        <dbReference type="Proteomes" id="UP001180453"/>
    </source>
</evidence>
<feature type="domain" description="Peptidase metallopeptidase" evidence="2">
    <location>
        <begin position="49"/>
        <end position="201"/>
    </location>
</feature>
<name>A0ABU1YRT8_ROSSA</name>
<sequence>MASKPKANKSKPAARPTPKPLCSTPPRIKPSLPAVVANDPRRARAILNSQGKWLNGTVLHYCFFKTGHFAVSKKQADAVRAAFAEWKAVGIGLVFQEVTQMSEAEVRIGYSEPDGSSASAVGRDVLHIPANEPTTIYGWDLTTPYGRGTALHELGHVLGMEHEHQNPFAGIKWHEEAVYTSLGKPPNSWTRATTFRNILEKLDPSQVQGSSWDPDSIMEYEFEPGLIDEPEQYDVNGLVPPGKLSKADKEWVLKWYPPLAAQPPTLEPFKSVSVSLAAGQQVNYLFKPTESRKYTIATTGATDTLMGLFEEVNGVARFLASDDDSGEDRNAQIAYKLFAGRRYHVRLRLYNPGQTGITSLMVS</sequence>
<dbReference type="EMBL" id="JAVDXU010000003">
    <property type="protein sequence ID" value="MDR7271567.1"/>
    <property type="molecule type" value="Genomic_DNA"/>
</dbReference>
<comment type="caution">
    <text evidence="3">The sequence shown here is derived from an EMBL/GenBank/DDBJ whole genome shotgun (WGS) entry which is preliminary data.</text>
</comment>
<evidence type="ECO:0000313" key="3">
    <source>
        <dbReference type="EMBL" id="MDR7271567.1"/>
    </source>
</evidence>
<evidence type="ECO:0000256" key="1">
    <source>
        <dbReference type="SAM" id="MobiDB-lite"/>
    </source>
</evidence>
<dbReference type="SMART" id="SM00235">
    <property type="entry name" value="ZnMc"/>
    <property type="match status" value="1"/>
</dbReference>
<dbReference type="InterPro" id="IPR006026">
    <property type="entry name" value="Peptidase_Metallo"/>
</dbReference>
<dbReference type="RefSeq" id="WP_310269014.1">
    <property type="nucleotide sequence ID" value="NZ_JAVDXU010000003.1"/>
</dbReference>